<proteinExistence type="predicted"/>
<evidence type="ECO:0000313" key="1">
    <source>
        <dbReference type="EMBL" id="KAJ0042317.1"/>
    </source>
</evidence>
<protein>
    <submittedName>
        <fullName evidence="1">Uncharacterized protein</fullName>
    </submittedName>
</protein>
<organism evidence="1 2">
    <name type="scientific">Pistacia integerrima</name>
    <dbReference type="NCBI Taxonomy" id="434235"/>
    <lineage>
        <taxon>Eukaryota</taxon>
        <taxon>Viridiplantae</taxon>
        <taxon>Streptophyta</taxon>
        <taxon>Embryophyta</taxon>
        <taxon>Tracheophyta</taxon>
        <taxon>Spermatophyta</taxon>
        <taxon>Magnoliopsida</taxon>
        <taxon>eudicotyledons</taxon>
        <taxon>Gunneridae</taxon>
        <taxon>Pentapetalae</taxon>
        <taxon>rosids</taxon>
        <taxon>malvids</taxon>
        <taxon>Sapindales</taxon>
        <taxon>Anacardiaceae</taxon>
        <taxon>Pistacia</taxon>
    </lineage>
</organism>
<dbReference type="EMBL" id="CM047739">
    <property type="protein sequence ID" value="KAJ0042317.1"/>
    <property type="molecule type" value="Genomic_DNA"/>
</dbReference>
<evidence type="ECO:0000313" key="2">
    <source>
        <dbReference type="Proteomes" id="UP001163603"/>
    </source>
</evidence>
<accession>A0ACC0YXW2</accession>
<keyword evidence="2" id="KW-1185">Reference proteome</keyword>
<dbReference type="Proteomes" id="UP001163603">
    <property type="component" value="Chromosome 4"/>
</dbReference>
<name>A0ACC0YXW2_9ROSI</name>
<sequence>MSSLKNAIPRRAHKERAQPHSRKKFGLLEKHKDYVVRAKAYHQKEETLRVPFTSRLCFVAHVFALQRLKEKAAFRNPDEFYFRMIKTKTVGGVHRPE</sequence>
<gene>
    <name evidence="1" type="ORF">Pint_18349</name>
</gene>
<reference evidence="2" key="1">
    <citation type="journal article" date="2023" name="G3 (Bethesda)">
        <title>Genome assembly and association tests identify interacting loci associated with vigor, precocity, and sex in interspecific pistachio rootstocks.</title>
        <authorList>
            <person name="Palmer W."/>
            <person name="Jacygrad E."/>
            <person name="Sagayaradj S."/>
            <person name="Cavanaugh K."/>
            <person name="Han R."/>
            <person name="Bertier L."/>
            <person name="Beede B."/>
            <person name="Kafkas S."/>
            <person name="Golino D."/>
            <person name="Preece J."/>
            <person name="Michelmore R."/>
        </authorList>
    </citation>
    <scope>NUCLEOTIDE SEQUENCE [LARGE SCALE GENOMIC DNA]</scope>
</reference>
<comment type="caution">
    <text evidence="1">The sequence shown here is derived from an EMBL/GenBank/DDBJ whole genome shotgun (WGS) entry which is preliminary data.</text>
</comment>